<dbReference type="GO" id="GO:0000981">
    <property type="term" value="F:DNA-binding transcription factor activity, RNA polymerase II-specific"/>
    <property type="evidence" value="ECO:0007669"/>
    <property type="project" value="TreeGrafter"/>
</dbReference>
<dbReference type="InterPro" id="IPR036236">
    <property type="entry name" value="Znf_C2H2_sf"/>
</dbReference>
<gene>
    <name evidence="11" type="primary">LOC106060397</name>
</gene>
<feature type="compositionally biased region" description="Low complexity" evidence="8">
    <location>
        <begin position="109"/>
        <end position="124"/>
    </location>
</feature>
<dbReference type="Pfam" id="PF00096">
    <property type="entry name" value="zf-C2H2"/>
    <property type="match status" value="1"/>
</dbReference>
<keyword evidence="5" id="KW-0862">Zinc</keyword>
<accession>A0A9U8E6C8</accession>
<evidence type="ECO:0000256" key="3">
    <source>
        <dbReference type="ARBA" id="ARBA00022737"/>
    </source>
</evidence>
<keyword evidence="3" id="KW-0677">Repeat</keyword>
<feature type="region of interest" description="Disordered" evidence="8">
    <location>
        <begin position="324"/>
        <end position="343"/>
    </location>
</feature>
<feature type="compositionally biased region" description="Polar residues" evidence="8">
    <location>
        <begin position="88"/>
        <end position="102"/>
    </location>
</feature>
<dbReference type="AlphaFoldDB" id="A0A9U8E6C8"/>
<dbReference type="SMART" id="SM00355">
    <property type="entry name" value="ZnF_C2H2"/>
    <property type="match status" value="4"/>
</dbReference>
<feature type="compositionally biased region" description="Polar residues" evidence="8">
    <location>
        <begin position="152"/>
        <end position="191"/>
    </location>
</feature>
<feature type="compositionally biased region" description="Polar residues" evidence="8">
    <location>
        <begin position="257"/>
        <end position="293"/>
    </location>
</feature>
<keyword evidence="6" id="KW-0539">Nucleus</keyword>
<evidence type="ECO:0000313" key="11">
    <source>
        <dbReference type="RefSeq" id="XP_013073698.2"/>
    </source>
</evidence>
<dbReference type="GO" id="GO:0005634">
    <property type="term" value="C:nucleus"/>
    <property type="evidence" value="ECO:0007669"/>
    <property type="project" value="UniProtKB-SubCell"/>
</dbReference>
<name>A0A9U8E6C8_BIOGL</name>
<feature type="compositionally biased region" description="Basic and acidic residues" evidence="8">
    <location>
        <begin position="294"/>
        <end position="308"/>
    </location>
</feature>
<feature type="compositionally biased region" description="Acidic residues" evidence="8">
    <location>
        <begin position="240"/>
        <end position="249"/>
    </location>
</feature>
<evidence type="ECO:0000259" key="9">
    <source>
        <dbReference type="PROSITE" id="PS50157"/>
    </source>
</evidence>
<feature type="region of interest" description="Disordered" evidence="8">
    <location>
        <begin position="87"/>
        <end position="313"/>
    </location>
</feature>
<protein>
    <submittedName>
        <fullName evidence="11">Myoneurin-like isoform X2</fullName>
    </submittedName>
</protein>
<evidence type="ECO:0000256" key="7">
    <source>
        <dbReference type="PROSITE-ProRule" id="PRU00042"/>
    </source>
</evidence>
<feature type="domain" description="C2H2-type" evidence="9">
    <location>
        <begin position="437"/>
        <end position="465"/>
    </location>
</feature>
<keyword evidence="10" id="KW-1185">Reference proteome</keyword>
<dbReference type="PANTHER" id="PTHR24394:SF44">
    <property type="entry name" value="ZINC FINGER PROTEIN 271-LIKE"/>
    <property type="match status" value="1"/>
</dbReference>
<feature type="domain" description="C2H2-type" evidence="9">
    <location>
        <begin position="493"/>
        <end position="516"/>
    </location>
</feature>
<reference evidence="11" key="1">
    <citation type="submission" date="2025-08" db="UniProtKB">
        <authorList>
            <consortium name="RefSeq"/>
        </authorList>
    </citation>
    <scope>IDENTIFICATION</scope>
</reference>
<dbReference type="Proteomes" id="UP001165740">
    <property type="component" value="Chromosome 1"/>
</dbReference>
<sequence>MPEFQQLDVTVANRFISSLSKSLQALCHGCMDFDTGIEIVGYINVSIDCGRKVDYVLNERVLKSNTNSMTFVSNSFLAKKEQIKQTRDGSCSPVSEFTTSTPYPRPFRSSYQASHQSTSSFSQSYVLRGSQKRAMERDWRAPKRLRGERSQYSETVSSAQTASYSNLPGDSFKMPQSQNSSNATEDSQINIKQEVLENESERNESDNAEQTSDYKSNEPLSAADIKKDPDSCALPSEDTSQADDSTEPEAEFKGTFLQPSTSELTDETSVTDKQSTTAKLPETSELNKPSSSKCTDDVADDTHGESAHGESMAPASEMHLDYEEEEGNYPQSVYSDAGEGSSDTGQFEVIEIDDEDEDVQAMFAESRLAPLTQSVRQDDQTSQTFMDQMFKSKKVHKSTLGMRGPMSLDGINNFLCPNCNLEFPNKSALQSHNSECLKCSICAVKFSYKHELKMHLSQQHGQNMPFSCHLCHKGYQTSMGLTYHIRGHEGKFYNCPVCDAQLTQKSSLKYHLKNVHGVTQCNTCSAILKLGPEFKHHVLNCF</sequence>
<dbReference type="SUPFAM" id="SSF57667">
    <property type="entry name" value="beta-beta-alpha zinc fingers"/>
    <property type="match status" value="1"/>
</dbReference>
<evidence type="ECO:0000256" key="6">
    <source>
        <dbReference type="ARBA" id="ARBA00023242"/>
    </source>
</evidence>
<evidence type="ECO:0000256" key="2">
    <source>
        <dbReference type="ARBA" id="ARBA00022723"/>
    </source>
</evidence>
<feature type="compositionally biased region" description="Basic and acidic residues" evidence="8">
    <location>
        <begin position="133"/>
        <end position="151"/>
    </location>
</feature>
<dbReference type="PROSITE" id="PS50157">
    <property type="entry name" value="ZINC_FINGER_C2H2_2"/>
    <property type="match status" value="3"/>
</dbReference>
<proteinExistence type="predicted"/>
<dbReference type="GO" id="GO:0008270">
    <property type="term" value="F:zinc ion binding"/>
    <property type="evidence" value="ECO:0007669"/>
    <property type="project" value="UniProtKB-KW"/>
</dbReference>
<feature type="domain" description="C2H2-type" evidence="9">
    <location>
        <begin position="466"/>
        <end position="493"/>
    </location>
</feature>
<evidence type="ECO:0000256" key="1">
    <source>
        <dbReference type="ARBA" id="ARBA00004123"/>
    </source>
</evidence>
<dbReference type="PROSITE" id="PS00028">
    <property type="entry name" value="ZINC_FINGER_C2H2_1"/>
    <property type="match status" value="3"/>
</dbReference>
<evidence type="ECO:0000256" key="4">
    <source>
        <dbReference type="ARBA" id="ARBA00022771"/>
    </source>
</evidence>
<evidence type="ECO:0000313" key="10">
    <source>
        <dbReference type="Proteomes" id="UP001165740"/>
    </source>
</evidence>
<evidence type="ECO:0000256" key="5">
    <source>
        <dbReference type="ARBA" id="ARBA00022833"/>
    </source>
</evidence>
<keyword evidence="2" id="KW-0479">Metal-binding</keyword>
<evidence type="ECO:0000256" key="8">
    <source>
        <dbReference type="SAM" id="MobiDB-lite"/>
    </source>
</evidence>
<keyword evidence="4 7" id="KW-0863">Zinc-finger</keyword>
<dbReference type="RefSeq" id="XP_013073698.2">
    <property type="nucleotide sequence ID" value="XM_013218244.2"/>
</dbReference>
<dbReference type="InterPro" id="IPR013087">
    <property type="entry name" value="Znf_C2H2_type"/>
</dbReference>
<dbReference type="PANTHER" id="PTHR24394">
    <property type="entry name" value="ZINC FINGER PROTEIN"/>
    <property type="match status" value="1"/>
</dbReference>
<organism evidence="10 11">
    <name type="scientific">Biomphalaria glabrata</name>
    <name type="common">Bloodfluke planorb</name>
    <name type="synonym">Freshwater snail</name>
    <dbReference type="NCBI Taxonomy" id="6526"/>
    <lineage>
        <taxon>Eukaryota</taxon>
        <taxon>Metazoa</taxon>
        <taxon>Spiralia</taxon>
        <taxon>Lophotrochozoa</taxon>
        <taxon>Mollusca</taxon>
        <taxon>Gastropoda</taxon>
        <taxon>Heterobranchia</taxon>
        <taxon>Euthyneura</taxon>
        <taxon>Panpulmonata</taxon>
        <taxon>Hygrophila</taxon>
        <taxon>Lymnaeoidea</taxon>
        <taxon>Planorbidae</taxon>
        <taxon>Biomphalaria</taxon>
    </lineage>
</organism>
<dbReference type="Gene3D" id="3.30.160.60">
    <property type="entry name" value="Classic Zinc Finger"/>
    <property type="match status" value="2"/>
</dbReference>
<comment type="subcellular location">
    <subcellularLocation>
        <location evidence="1">Nucleus</location>
    </subcellularLocation>
</comment>
<dbReference type="GeneID" id="106060397"/>